<dbReference type="Proteomes" id="UP000186817">
    <property type="component" value="Unassembled WGS sequence"/>
</dbReference>
<dbReference type="EMBL" id="LSRX01000031">
    <property type="protein sequence ID" value="OLQ13229.1"/>
    <property type="molecule type" value="Genomic_DNA"/>
</dbReference>
<keyword evidence="3" id="KW-1185">Reference proteome</keyword>
<sequence>MGKGPAPRPWKPSWKDQQTGRGGEDQSKKWDYWPGSWRSPRRENGGIKGAGKNQSTAFPAYDSRKPPEEDMTPVQVRRTGTATPTPLVQAVQGAVNFARKLDMRQIKLAKELSDRQKCWRGYQADMKRSYAKEKVRFEHDQSRLKEDLQKITAQQAQAYQLIQEAAAKGVPLHAAAQQAGEEEWDALVCDEEGDVPMDTTEQYLESLKRRFEEDKAPRAEPMSARPFKDPYMTSPSSTHFGPATEAGNTAEATTPERSTGSPSPSKLRPGPYQRPSVKQLPQKVHHAPGDKPTLSDKLNGKRQALGVFGRPPDPNLIAGTNSASGKGNGGTNTSGSHEPVNITDDELHDSTSPGFGTLE</sequence>
<comment type="caution">
    <text evidence="2">The sequence shown here is derived from an EMBL/GenBank/DDBJ whole genome shotgun (WGS) entry which is preliminary data.</text>
</comment>
<proteinExistence type="predicted"/>
<protein>
    <submittedName>
        <fullName evidence="2">Uncharacterized protein</fullName>
    </submittedName>
</protein>
<feature type="compositionally biased region" description="Acidic residues" evidence="1">
    <location>
        <begin position="180"/>
        <end position="195"/>
    </location>
</feature>
<feature type="compositionally biased region" description="Basic and acidic residues" evidence="1">
    <location>
        <begin position="22"/>
        <end position="31"/>
    </location>
</feature>
<organism evidence="2 3">
    <name type="scientific">Symbiodinium microadriaticum</name>
    <name type="common">Dinoflagellate</name>
    <name type="synonym">Zooxanthella microadriatica</name>
    <dbReference type="NCBI Taxonomy" id="2951"/>
    <lineage>
        <taxon>Eukaryota</taxon>
        <taxon>Sar</taxon>
        <taxon>Alveolata</taxon>
        <taxon>Dinophyceae</taxon>
        <taxon>Suessiales</taxon>
        <taxon>Symbiodiniaceae</taxon>
        <taxon>Symbiodinium</taxon>
    </lineage>
</organism>
<accession>A0A1Q9F0Q5</accession>
<gene>
    <name evidence="2" type="ORF">AK812_SmicGene2816</name>
</gene>
<feature type="compositionally biased region" description="Pro residues" evidence="1">
    <location>
        <begin position="1"/>
        <end position="10"/>
    </location>
</feature>
<feature type="compositionally biased region" description="Polar residues" evidence="1">
    <location>
        <begin position="350"/>
        <end position="359"/>
    </location>
</feature>
<feature type="region of interest" description="Disordered" evidence="1">
    <location>
        <begin position="1"/>
        <end position="74"/>
    </location>
</feature>
<evidence type="ECO:0000256" key="1">
    <source>
        <dbReference type="SAM" id="MobiDB-lite"/>
    </source>
</evidence>
<evidence type="ECO:0000313" key="3">
    <source>
        <dbReference type="Proteomes" id="UP000186817"/>
    </source>
</evidence>
<name>A0A1Q9F0Q5_SYMMI</name>
<feature type="region of interest" description="Disordered" evidence="1">
    <location>
        <begin position="179"/>
        <end position="359"/>
    </location>
</feature>
<feature type="compositionally biased region" description="Low complexity" evidence="1">
    <location>
        <begin position="241"/>
        <end position="256"/>
    </location>
</feature>
<reference evidence="2 3" key="1">
    <citation type="submission" date="2016-02" db="EMBL/GenBank/DDBJ databases">
        <title>Genome analysis of coral dinoflagellate symbionts highlights evolutionary adaptations to a symbiotic lifestyle.</title>
        <authorList>
            <person name="Aranda M."/>
            <person name="Li Y."/>
            <person name="Liew Y.J."/>
            <person name="Baumgarten S."/>
            <person name="Simakov O."/>
            <person name="Wilson M."/>
            <person name="Piel J."/>
            <person name="Ashoor H."/>
            <person name="Bougouffa S."/>
            <person name="Bajic V.B."/>
            <person name="Ryu T."/>
            <person name="Ravasi T."/>
            <person name="Bayer T."/>
            <person name="Micklem G."/>
            <person name="Kim H."/>
            <person name="Bhak J."/>
            <person name="Lajeunesse T.C."/>
            <person name="Voolstra C.R."/>
        </authorList>
    </citation>
    <scope>NUCLEOTIDE SEQUENCE [LARGE SCALE GENOMIC DNA]</scope>
    <source>
        <strain evidence="2 3">CCMP2467</strain>
    </source>
</reference>
<feature type="compositionally biased region" description="Basic and acidic residues" evidence="1">
    <location>
        <begin position="206"/>
        <end position="218"/>
    </location>
</feature>
<evidence type="ECO:0000313" key="2">
    <source>
        <dbReference type="EMBL" id="OLQ13229.1"/>
    </source>
</evidence>
<dbReference type="AlphaFoldDB" id="A0A1Q9F0Q5"/>